<feature type="domain" description="Aminotransferase class I/classII large" evidence="5">
    <location>
        <begin position="28"/>
        <end position="371"/>
    </location>
</feature>
<comment type="cofactor">
    <cofactor evidence="1 4">
        <name>pyridoxal 5'-phosphate</name>
        <dbReference type="ChEBI" id="CHEBI:597326"/>
    </cofactor>
</comment>
<dbReference type="OrthoDB" id="9813612at2"/>
<protein>
    <recommendedName>
        <fullName evidence="4">Aminotransferase</fullName>
        <ecNumber evidence="4">2.6.1.-</ecNumber>
    </recommendedName>
</protein>
<dbReference type="Gene3D" id="3.40.640.10">
    <property type="entry name" value="Type I PLP-dependent aspartate aminotransferase-like (Major domain)"/>
    <property type="match status" value="1"/>
</dbReference>
<dbReference type="PANTHER" id="PTHR42832">
    <property type="entry name" value="AMINO ACID AMINOTRANSFERASE"/>
    <property type="match status" value="1"/>
</dbReference>
<dbReference type="InterPro" id="IPR015424">
    <property type="entry name" value="PyrdxlP-dep_Trfase"/>
</dbReference>
<organism evidence="6 7">
    <name type="scientific">Thermus filiformis</name>
    <dbReference type="NCBI Taxonomy" id="276"/>
    <lineage>
        <taxon>Bacteria</taxon>
        <taxon>Thermotogati</taxon>
        <taxon>Deinococcota</taxon>
        <taxon>Deinococci</taxon>
        <taxon>Thermales</taxon>
        <taxon>Thermaceae</taxon>
        <taxon>Thermus</taxon>
    </lineage>
</organism>
<dbReference type="EMBL" id="JPSL02000040">
    <property type="protein sequence ID" value="KGQ21207.1"/>
    <property type="molecule type" value="Genomic_DNA"/>
</dbReference>
<dbReference type="PATRIC" id="fig|276.5.peg.1994"/>
<reference evidence="6 7" key="1">
    <citation type="journal article" date="2015" name="Genome Announc.">
        <title>Draft Genome Sequence of the Thermophile Thermus filiformis ATCC 43280, Producer of Carotenoid-(Di)glucoside-Branched Fatty Acid (Di)esters and Source of Hyperthermostable Enzymes of Biotechnological Interest.</title>
        <authorList>
            <person name="Mandelli F."/>
            <person name="Oliveira Ramires B."/>
            <person name="Couger M.B."/>
            <person name="Paixao D.A."/>
            <person name="Camilo C.M."/>
            <person name="Polikarpov I."/>
            <person name="Prade R."/>
            <person name="Riano-Pachon D.M."/>
            <person name="Squina F.M."/>
        </authorList>
    </citation>
    <scope>NUCLEOTIDE SEQUENCE [LARGE SCALE GENOMIC DNA]</scope>
    <source>
        <strain evidence="6 7">ATCC 43280</strain>
    </source>
</reference>
<dbReference type="STRING" id="276.THFILI_11590"/>
<comment type="caution">
    <text evidence="6">The sequence shown here is derived from an EMBL/GenBank/DDBJ whole genome shotgun (WGS) entry which is preliminary data.</text>
</comment>
<evidence type="ECO:0000256" key="3">
    <source>
        <dbReference type="ARBA" id="ARBA00022679"/>
    </source>
</evidence>
<name>A0A0A2WR43_THEFI</name>
<dbReference type="RefSeq" id="WP_038066604.1">
    <property type="nucleotide sequence ID" value="NZ_JPSL02000040.1"/>
</dbReference>
<comment type="similarity">
    <text evidence="4">Belongs to the class-I pyridoxal-phosphate-dependent aminotransferase family.</text>
</comment>
<evidence type="ECO:0000256" key="1">
    <source>
        <dbReference type="ARBA" id="ARBA00001933"/>
    </source>
</evidence>
<accession>A0A0A2WR43</accession>
<dbReference type="PROSITE" id="PS00105">
    <property type="entry name" value="AA_TRANSFER_CLASS_1"/>
    <property type="match status" value="1"/>
</dbReference>
<dbReference type="CDD" id="cd00609">
    <property type="entry name" value="AAT_like"/>
    <property type="match status" value="1"/>
</dbReference>
<dbReference type="Pfam" id="PF00155">
    <property type="entry name" value="Aminotran_1_2"/>
    <property type="match status" value="1"/>
</dbReference>
<keyword evidence="2 4" id="KW-0032">Aminotransferase</keyword>
<evidence type="ECO:0000259" key="5">
    <source>
        <dbReference type="Pfam" id="PF00155"/>
    </source>
</evidence>
<dbReference type="Proteomes" id="UP000030364">
    <property type="component" value="Unassembled WGS sequence"/>
</dbReference>
<evidence type="ECO:0000256" key="4">
    <source>
        <dbReference type="RuleBase" id="RU000481"/>
    </source>
</evidence>
<proteinExistence type="inferred from homology"/>
<dbReference type="InterPro" id="IPR015422">
    <property type="entry name" value="PyrdxlP-dep_Trfase_small"/>
</dbReference>
<dbReference type="PANTHER" id="PTHR42832:SF2">
    <property type="entry name" value="ASPARTATE TRANSAMINASE"/>
    <property type="match status" value="1"/>
</dbReference>
<dbReference type="GO" id="GO:0008483">
    <property type="term" value="F:transaminase activity"/>
    <property type="evidence" value="ECO:0007669"/>
    <property type="project" value="UniProtKB-KW"/>
</dbReference>
<evidence type="ECO:0000313" key="6">
    <source>
        <dbReference type="EMBL" id="KGQ21207.1"/>
    </source>
</evidence>
<dbReference type="InterPro" id="IPR015421">
    <property type="entry name" value="PyrdxlP-dep_Trfase_major"/>
</dbReference>
<dbReference type="GO" id="GO:0030170">
    <property type="term" value="F:pyridoxal phosphate binding"/>
    <property type="evidence" value="ECO:0007669"/>
    <property type="project" value="InterPro"/>
</dbReference>
<dbReference type="EC" id="2.6.1.-" evidence="4"/>
<dbReference type="InterPro" id="IPR004839">
    <property type="entry name" value="Aminotransferase_I/II_large"/>
</dbReference>
<dbReference type="SUPFAM" id="SSF53383">
    <property type="entry name" value="PLP-dependent transferases"/>
    <property type="match status" value="1"/>
</dbReference>
<evidence type="ECO:0000313" key="7">
    <source>
        <dbReference type="Proteomes" id="UP000030364"/>
    </source>
</evidence>
<dbReference type="AlphaFoldDB" id="A0A0A2WR43"/>
<dbReference type="Gene3D" id="3.90.1150.10">
    <property type="entry name" value="Aspartate Aminotransferase, domain 1"/>
    <property type="match status" value="1"/>
</dbReference>
<sequence length="381" mass="41695">MSSRVPPPSVFLEMDRAKREAKEKGLPLLDLSIGSTDLPPPKAPLEALQEALADPSTYGYCLKTCTLPFLKRAVAWFRERFGLELDPASEALALIGSQEGLAHLLLALTEPGETLLLPEVAYPSYLGAARVASLRVQFIPLGEDLLPDLTQIPSEALRQARVLLLNYPNNPTGRVAPRAFLEEALAFAEAHGLWLVHDNPYVDQVFEGQAESALALAGKGARVVELFSLSKSYNLAGFRLGFALGHREAIRALEAVKGVVDFNQYAGILRMGVAALNTPREVLRSYAKTYARRAQALYEALKEALWMRPPEGTMYLWGRLPKGVDDLAFAQRLALSTGLILAPGQGFGPGGRGYVRLALVRPEEDLFRAAQILKTFLEAYD</sequence>
<gene>
    <name evidence="6" type="ORF">THFILI_11590</name>
</gene>
<keyword evidence="3 4" id="KW-0808">Transferase</keyword>
<dbReference type="InterPro" id="IPR004838">
    <property type="entry name" value="NHTrfase_class1_PyrdxlP-BS"/>
</dbReference>
<dbReference type="InterPro" id="IPR050881">
    <property type="entry name" value="LL-DAP_aminotransferase"/>
</dbReference>
<keyword evidence="7" id="KW-1185">Reference proteome</keyword>
<evidence type="ECO:0000256" key="2">
    <source>
        <dbReference type="ARBA" id="ARBA00022576"/>
    </source>
</evidence>